<gene>
    <name evidence="1" type="ORF">UV10_C0035G0005</name>
</gene>
<comment type="caution">
    <text evidence="1">The sequence shown here is derived from an EMBL/GenBank/DDBJ whole genome shotgun (WGS) entry which is preliminary data.</text>
</comment>
<evidence type="ECO:0000313" key="2">
    <source>
        <dbReference type="Proteomes" id="UP000034951"/>
    </source>
</evidence>
<dbReference type="Proteomes" id="UP000034951">
    <property type="component" value="Unassembled WGS sequence"/>
</dbReference>
<dbReference type="EMBL" id="LCDE01000035">
    <property type="protein sequence ID" value="KKS45051.1"/>
    <property type="molecule type" value="Genomic_DNA"/>
</dbReference>
<dbReference type="AlphaFoldDB" id="A0A0G1BFA7"/>
<dbReference type="InterPro" id="IPR035093">
    <property type="entry name" value="RelE/ParE_toxin_dom_sf"/>
</dbReference>
<name>A0A0G1BFA7_9BACT</name>
<evidence type="ECO:0008006" key="3">
    <source>
        <dbReference type="Google" id="ProtNLM"/>
    </source>
</evidence>
<protein>
    <recommendedName>
        <fullName evidence="3">Plasmid stabilization system</fullName>
    </recommendedName>
</protein>
<dbReference type="SUPFAM" id="SSF143011">
    <property type="entry name" value="RelE-like"/>
    <property type="match status" value="1"/>
</dbReference>
<evidence type="ECO:0000313" key="1">
    <source>
        <dbReference type="EMBL" id="KKS45051.1"/>
    </source>
</evidence>
<sequence length="86" mass="10515">MIKQVYTTQRFKKKLGFYDYEERKNIQEDLLFFMENPSDPIFKVHSLREKYAGYFSMRLQNNQRIMFKFKNPEMTEITLYDIGGQP</sequence>
<dbReference type="Gene3D" id="3.30.2310.20">
    <property type="entry name" value="RelE-like"/>
    <property type="match status" value="1"/>
</dbReference>
<organism evidence="1 2">
    <name type="scientific">Candidatus Azambacteria bacterium GW2011_GWA1_42_19</name>
    <dbReference type="NCBI Taxonomy" id="1618609"/>
    <lineage>
        <taxon>Bacteria</taxon>
        <taxon>Candidatus Azamiibacteriota</taxon>
    </lineage>
</organism>
<reference evidence="1 2" key="1">
    <citation type="journal article" date="2015" name="Nature">
        <title>rRNA introns, odd ribosomes, and small enigmatic genomes across a large radiation of phyla.</title>
        <authorList>
            <person name="Brown C.T."/>
            <person name="Hug L.A."/>
            <person name="Thomas B.C."/>
            <person name="Sharon I."/>
            <person name="Castelle C.J."/>
            <person name="Singh A."/>
            <person name="Wilkins M.J."/>
            <person name="Williams K.H."/>
            <person name="Banfield J.F."/>
        </authorList>
    </citation>
    <scope>NUCLEOTIDE SEQUENCE [LARGE SCALE GENOMIC DNA]</scope>
</reference>
<proteinExistence type="predicted"/>
<accession>A0A0G1BFA7</accession>